<gene>
    <name evidence="2" type="ORF">OV079_02540</name>
</gene>
<accession>A0A9X3EJP5</accession>
<dbReference type="Proteomes" id="UP001150924">
    <property type="component" value="Unassembled WGS sequence"/>
</dbReference>
<feature type="compositionally biased region" description="Pro residues" evidence="1">
    <location>
        <begin position="121"/>
        <end position="135"/>
    </location>
</feature>
<dbReference type="RefSeq" id="WP_267766014.1">
    <property type="nucleotide sequence ID" value="NZ_JAPNKE010000002.1"/>
</dbReference>
<proteinExistence type="predicted"/>
<dbReference type="AlphaFoldDB" id="A0A9X3EJP5"/>
<evidence type="ECO:0000313" key="2">
    <source>
        <dbReference type="EMBL" id="MCY1004464.1"/>
    </source>
</evidence>
<name>A0A9X3EJP5_9BACT</name>
<feature type="region of interest" description="Disordered" evidence="1">
    <location>
        <begin position="117"/>
        <end position="140"/>
    </location>
</feature>
<organism evidence="2 3">
    <name type="scientific">Nannocystis pusilla</name>
    <dbReference type="NCBI Taxonomy" id="889268"/>
    <lineage>
        <taxon>Bacteria</taxon>
        <taxon>Pseudomonadati</taxon>
        <taxon>Myxococcota</taxon>
        <taxon>Polyangia</taxon>
        <taxon>Nannocystales</taxon>
        <taxon>Nannocystaceae</taxon>
        <taxon>Nannocystis</taxon>
    </lineage>
</organism>
<sequence>MAAPGAVPRYGPTVDATATIVRPEDLCVLELRFLNLRSDDGVNLLKVRPGEPSYIVVELPPQHIAEQMVLVGEPVPALPLAAHIAGPTRLVFSAEGGSIAYFLEHILHDISSMRLSVPANAKPPPPPPTPPPPPAGSGFEGLLAASASAQAQRIAALETGGAEPMIFPDDPRPPTPISEPSPEETVIELPLRLLLSPHVGSGFAHASTPYRPEGATRVELWNTRLGVRTGSAGAWRIDERGSGANTVRAVWAADFATPPETGFATLPSAEHRKQIVTQTADFAAAPPDQPPVPVEVRRLILTALGGTLDALVSFPMGDPEHPLPLESWRQITILGRDQYVRVVSRGWLSLGHQAALVEIAERQLLPAPGVDAQVAVLVKRQYLVVRQPLLDYDEGADVLQKWLRRAFPFRTIRITTTNTPDLSNEFVNEPFWPEVDGQPWRFSCIGTDIAGNILRFDVNLAYFPAGIEISDELYQYFMRNPDGTPRSNAPMYGQRLAVAPPTRPGNTTVDVDTLSFLVTGEDRYLVSGAPFTPYIPSLAASLPALRQSGGQVEVRTFVFPDYYIGYGFDDNAQEIFLKLADPTTPLMLDFTGQSDRSGGFIAPNLAVTAVSRICGPYAGPTEDKDHPSLELPATREVDPARFFSGTDAMLLGLFKLTDIIKIGDIAQAAPAFVTDVLDEIGSLFSLLVALDAAALRLADALVGRDVPAVQSALTRVQDALTAILTALQAGLDHLTPPVVQKLVESSDHLVQALEAERASADPAGIPQSVAQDALAALRSTLGFIGAAQDLLARLHAAQDAVEGARSLTTTLEWRPALQKAEPFFYPQADSRLLLRAEIRARQVGARKPGTDLLASLENIDLSLFGEHKVIRVGFKRLQFSMEAGKKPDVDCVFTGLEFLGELKFLEMFQRLLPLDGFSDPPSITVDADGITAGMSLAFPSLAVGIFSLENIAFSAALKIPFIGPPPQLRFAFCSRENPFRLTVSLLGGGGFFGLEIGTNGVEMLECSLEFGACVSINLGVASGGVSVMAGIYVRMRQDDVHLAGYVRIRGNVEVLGIVSISIEVRLELGYKEKSAYGRADIILEISIAFFSVSVRASCEKRFSQSNHDPTFAQVMAPDGDFKPWNEYCAAFA</sequence>
<reference evidence="2" key="1">
    <citation type="submission" date="2022-11" db="EMBL/GenBank/DDBJ databases">
        <title>Minimal conservation of predation-associated metabolite biosynthetic gene clusters underscores biosynthetic potential of Myxococcota including descriptions for ten novel species: Archangium lansinium sp. nov., Myxococcus landrumus sp. nov., Nannocystis bai.</title>
        <authorList>
            <person name="Ahearne A."/>
            <person name="Stevens C."/>
            <person name="Phillips K."/>
        </authorList>
    </citation>
    <scope>NUCLEOTIDE SEQUENCE</scope>
    <source>
        <strain evidence="2">Na p29</strain>
    </source>
</reference>
<dbReference type="EMBL" id="JAPNKE010000002">
    <property type="protein sequence ID" value="MCY1004464.1"/>
    <property type="molecule type" value="Genomic_DNA"/>
</dbReference>
<evidence type="ECO:0000256" key="1">
    <source>
        <dbReference type="SAM" id="MobiDB-lite"/>
    </source>
</evidence>
<keyword evidence="3" id="KW-1185">Reference proteome</keyword>
<evidence type="ECO:0000313" key="3">
    <source>
        <dbReference type="Proteomes" id="UP001150924"/>
    </source>
</evidence>
<comment type="caution">
    <text evidence="2">The sequence shown here is derived from an EMBL/GenBank/DDBJ whole genome shotgun (WGS) entry which is preliminary data.</text>
</comment>
<protein>
    <submittedName>
        <fullName evidence="2">Uncharacterized protein</fullName>
    </submittedName>
</protein>